<dbReference type="EMBL" id="CADEBD010000553">
    <property type="protein sequence ID" value="CAB3257625.1"/>
    <property type="molecule type" value="Genomic_DNA"/>
</dbReference>
<dbReference type="OrthoDB" id="7456765at2759"/>
<evidence type="ECO:0000313" key="5">
    <source>
        <dbReference type="Proteomes" id="UP000494106"/>
    </source>
</evidence>
<evidence type="ECO:0000313" key="3">
    <source>
        <dbReference type="EMBL" id="CAB3222930.1"/>
    </source>
</evidence>
<sequence>MKSLVVIFSVVVVASCGPVTSEESVLRSVIGNLVSCNSDLSLCMKEHALKAAERFGAARKLTIIDGITILNNNPKEARSLETLSTDTDLRNKQVTERLWDTTYDILQSSELELSYGGDEDVEDKSRSLEETVEEGRGKKKKKEIKKKLKMIIPLLLLAKAKAVAVAVFSLVVIAVSLFKLALIAKIAFIIKLIALIKEILAKKHAQEEVWQPHGWDSHVEHHPVAIEHGHGHGWEGGWSRSRNEGNSMAYSAYGI</sequence>
<feature type="region of interest" description="Disordered" evidence="1">
    <location>
        <begin position="116"/>
        <end position="136"/>
    </location>
</feature>
<accession>A0A8S1BH28</accession>
<dbReference type="EMBL" id="CADEBC010000123">
    <property type="protein sequence ID" value="CAB3222930.1"/>
    <property type="molecule type" value="Genomic_DNA"/>
</dbReference>
<dbReference type="PANTHER" id="PTHR21879:SF1">
    <property type="entry name" value="FI01546P"/>
    <property type="match status" value="1"/>
</dbReference>
<dbReference type="GO" id="GO:0016020">
    <property type="term" value="C:membrane"/>
    <property type="evidence" value="ECO:0007669"/>
    <property type="project" value="TreeGrafter"/>
</dbReference>
<feature type="compositionally biased region" description="Basic and acidic residues" evidence="1">
    <location>
        <begin position="123"/>
        <end position="136"/>
    </location>
</feature>
<organism evidence="4 6">
    <name type="scientific">Arctia plantaginis</name>
    <name type="common">Wood tiger moth</name>
    <name type="synonym">Phalaena plantaginis</name>
    <dbReference type="NCBI Taxonomy" id="874455"/>
    <lineage>
        <taxon>Eukaryota</taxon>
        <taxon>Metazoa</taxon>
        <taxon>Ecdysozoa</taxon>
        <taxon>Arthropoda</taxon>
        <taxon>Hexapoda</taxon>
        <taxon>Insecta</taxon>
        <taxon>Pterygota</taxon>
        <taxon>Neoptera</taxon>
        <taxon>Endopterygota</taxon>
        <taxon>Lepidoptera</taxon>
        <taxon>Glossata</taxon>
        <taxon>Ditrysia</taxon>
        <taxon>Noctuoidea</taxon>
        <taxon>Erebidae</taxon>
        <taxon>Arctiinae</taxon>
        <taxon>Arctia</taxon>
    </lineage>
</organism>
<feature type="signal peptide" evidence="2">
    <location>
        <begin position="1"/>
        <end position="21"/>
    </location>
</feature>
<dbReference type="PROSITE" id="PS51257">
    <property type="entry name" value="PROKAR_LIPOPROTEIN"/>
    <property type="match status" value="1"/>
</dbReference>
<comment type="caution">
    <text evidence="4">The sequence shown here is derived from an EMBL/GenBank/DDBJ whole genome shotgun (WGS) entry which is preliminary data.</text>
</comment>
<evidence type="ECO:0000313" key="4">
    <source>
        <dbReference type="EMBL" id="CAB3257625.1"/>
    </source>
</evidence>
<evidence type="ECO:0008006" key="7">
    <source>
        <dbReference type="Google" id="ProtNLM"/>
    </source>
</evidence>
<gene>
    <name evidence="3" type="ORF">APLA_LOCUS1360</name>
    <name evidence="4" type="ORF">APLA_LOCUS15945</name>
</gene>
<dbReference type="AlphaFoldDB" id="A0A8S1BH28"/>
<evidence type="ECO:0000313" key="6">
    <source>
        <dbReference type="Proteomes" id="UP000494256"/>
    </source>
</evidence>
<dbReference type="Pfam" id="PF07898">
    <property type="entry name" value="DUF1676"/>
    <property type="match status" value="1"/>
</dbReference>
<reference evidence="5 6" key="1">
    <citation type="submission" date="2020-04" db="EMBL/GenBank/DDBJ databases">
        <authorList>
            <person name="Wallbank WR R."/>
            <person name="Pardo Diaz C."/>
            <person name="Kozak K."/>
            <person name="Martin S."/>
            <person name="Jiggins C."/>
            <person name="Moest M."/>
            <person name="Warren A I."/>
            <person name="Byers J.R.P. K."/>
            <person name="Montejo-Kovacevich G."/>
            <person name="Yen C E."/>
        </authorList>
    </citation>
    <scope>NUCLEOTIDE SEQUENCE [LARGE SCALE GENOMIC DNA]</scope>
</reference>
<keyword evidence="5" id="KW-1185">Reference proteome</keyword>
<proteinExistence type="predicted"/>
<evidence type="ECO:0000256" key="1">
    <source>
        <dbReference type="SAM" id="MobiDB-lite"/>
    </source>
</evidence>
<keyword evidence="2" id="KW-0732">Signal</keyword>
<dbReference type="PANTHER" id="PTHR21879">
    <property type="entry name" value="FI03362P-RELATED-RELATED"/>
    <property type="match status" value="1"/>
</dbReference>
<dbReference type="InterPro" id="IPR012464">
    <property type="entry name" value="DUF1676"/>
</dbReference>
<evidence type="ECO:0000256" key="2">
    <source>
        <dbReference type="SAM" id="SignalP"/>
    </source>
</evidence>
<feature type="chain" id="PRO_5036273191" description="Osiris 9" evidence="2">
    <location>
        <begin position="22"/>
        <end position="255"/>
    </location>
</feature>
<name>A0A8S1BH28_ARCPL</name>
<protein>
    <recommendedName>
        <fullName evidence="7">Osiris 9</fullName>
    </recommendedName>
</protein>
<dbReference type="Proteomes" id="UP000494106">
    <property type="component" value="Unassembled WGS sequence"/>
</dbReference>
<dbReference type="Proteomes" id="UP000494256">
    <property type="component" value="Unassembled WGS sequence"/>
</dbReference>